<evidence type="ECO:0000313" key="2">
    <source>
        <dbReference type="Proteomes" id="UP000499080"/>
    </source>
</evidence>
<reference evidence="1 2" key="1">
    <citation type="journal article" date="2019" name="Sci. Rep.">
        <title>Orb-weaving spider Araneus ventricosus genome elucidates the spidroin gene catalogue.</title>
        <authorList>
            <person name="Kono N."/>
            <person name="Nakamura H."/>
            <person name="Ohtoshi R."/>
            <person name="Moran D.A.P."/>
            <person name="Shinohara A."/>
            <person name="Yoshida Y."/>
            <person name="Fujiwara M."/>
            <person name="Mori M."/>
            <person name="Tomita M."/>
            <person name="Arakawa K."/>
        </authorList>
    </citation>
    <scope>NUCLEOTIDE SEQUENCE [LARGE SCALE GENOMIC DNA]</scope>
</reference>
<protein>
    <submittedName>
        <fullName evidence="1">Uncharacterized protein</fullName>
    </submittedName>
</protein>
<evidence type="ECO:0000313" key="1">
    <source>
        <dbReference type="EMBL" id="GBN37806.1"/>
    </source>
</evidence>
<keyword evidence="2" id="KW-1185">Reference proteome</keyword>
<proteinExistence type="predicted"/>
<organism evidence="1 2">
    <name type="scientific">Araneus ventricosus</name>
    <name type="common">Orbweaver spider</name>
    <name type="synonym">Epeira ventricosa</name>
    <dbReference type="NCBI Taxonomy" id="182803"/>
    <lineage>
        <taxon>Eukaryota</taxon>
        <taxon>Metazoa</taxon>
        <taxon>Ecdysozoa</taxon>
        <taxon>Arthropoda</taxon>
        <taxon>Chelicerata</taxon>
        <taxon>Arachnida</taxon>
        <taxon>Araneae</taxon>
        <taxon>Araneomorphae</taxon>
        <taxon>Entelegynae</taxon>
        <taxon>Araneoidea</taxon>
        <taxon>Araneidae</taxon>
        <taxon>Araneus</taxon>
    </lineage>
</organism>
<dbReference type="AlphaFoldDB" id="A0A4Y2NJA3"/>
<dbReference type="Proteomes" id="UP000499080">
    <property type="component" value="Unassembled WGS sequence"/>
</dbReference>
<accession>A0A4Y2NJA3</accession>
<comment type="caution">
    <text evidence="1">The sequence shown here is derived from an EMBL/GenBank/DDBJ whole genome shotgun (WGS) entry which is preliminary data.</text>
</comment>
<dbReference type="EMBL" id="BGPR01009071">
    <property type="protein sequence ID" value="GBN37806.1"/>
    <property type="molecule type" value="Genomic_DNA"/>
</dbReference>
<sequence>MAYKVRQPDLSVLKSYLYAKDYVILTSRFKATRRIFWDGPRNFVSRSDYEDDTCTCSPSPNFRTTPAGECLATTCDLACNRPHTRWILIGIGFRSWSPLPPEA</sequence>
<gene>
    <name evidence="1" type="ORF">AVEN_102210_1</name>
</gene>
<name>A0A4Y2NJA3_ARAVE</name>